<dbReference type="PANTHER" id="PTHR37530">
    <property type="entry name" value="OUTER MEMBRANE PROTEIN SLP"/>
    <property type="match status" value="1"/>
</dbReference>
<keyword evidence="2" id="KW-0449">Lipoprotein</keyword>
<comment type="caution">
    <text evidence="2">The sequence shown here is derived from an EMBL/GenBank/DDBJ whole genome shotgun (WGS) entry which is preliminary data.</text>
</comment>
<sequence>MSARSTAFAAAVTALALSGCATVSKPLQGEFTAISPHQAIEQDSTGTAVRWGGRIVRTEPLADRTCFEVLSSRLDASGRPAWAGADDTHGRFIACRTGFYDPALFTDKREVTFTGRIEGYENRRIGEYSYRFPRVTADVVYLWPEESRTRVITTPSPWPWWGWW</sequence>
<keyword evidence="1" id="KW-0732">Signal</keyword>
<evidence type="ECO:0000256" key="1">
    <source>
        <dbReference type="SAM" id="SignalP"/>
    </source>
</evidence>
<dbReference type="EMBL" id="JBHTIF010000005">
    <property type="protein sequence ID" value="MFD0727380.1"/>
    <property type="molecule type" value="Genomic_DNA"/>
</dbReference>
<accession>A0ABW2YJQ4</accession>
<dbReference type="InterPro" id="IPR004658">
    <property type="entry name" value="OMP_Slp"/>
</dbReference>
<feature type="signal peptide" evidence="1">
    <location>
        <begin position="1"/>
        <end position="21"/>
    </location>
</feature>
<dbReference type="PROSITE" id="PS51257">
    <property type="entry name" value="PROKAR_LIPOPROTEIN"/>
    <property type="match status" value="1"/>
</dbReference>
<keyword evidence="3" id="KW-1185">Reference proteome</keyword>
<dbReference type="PIRSF" id="PIRSF004982">
    <property type="entry name" value="SlP"/>
    <property type="match status" value="1"/>
</dbReference>
<dbReference type="Pfam" id="PF03843">
    <property type="entry name" value="Slp"/>
    <property type="match status" value="1"/>
</dbReference>
<feature type="chain" id="PRO_5047226375" evidence="1">
    <location>
        <begin position="22"/>
        <end position="164"/>
    </location>
</feature>
<organism evidence="2 3">
    <name type="scientific">Lysobacter brunescens</name>
    <dbReference type="NCBI Taxonomy" id="262323"/>
    <lineage>
        <taxon>Bacteria</taxon>
        <taxon>Pseudomonadati</taxon>
        <taxon>Pseudomonadota</taxon>
        <taxon>Gammaproteobacteria</taxon>
        <taxon>Lysobacterales</taxon>
        <taxon>Lysobacteraceae</taxon>
        <taxon>Lysobacter</taxon>
    </lineage>
</organism>
<protein>
    <submittedName>
        <fullName evidence="2">Slp family lipoprotein</fullName>
    </submittedName>
</protein>
<evidence type="ECO:0000313" key="2">
    <source>
        <dbReference type="EMBL" id="MFD0727380.1"/>
    </source>
</evidence>
<name>A0ABW2YJQ4_9GAMM</name>
<dbReference type="RefSeq" id="WP_386826013.1">
    <property type="nucleotide sequence ID" value="NZ_JBHTIF010000005.1"/>
</dbReference>
<reference evidence="3" key="1">
    <citation type="journal article" date="2019" name="Int. J. Syst. Evol. Microbiol.">
        <title>The Global Catalogue of Microorganisms (GCM) 10K type strain sequencing project: providing services to taxonomists for standard genome sequencing and annotation.</title>
        <authorList>
            <consortium name="The Broad Institute Genomics Platform"/>
            <consortium name="The Broad Institute Genome Sequencing Center for Infectious Disease"/>
            <person name="Wu L."/>
            <person name="Ma J."/>
        </authorList>
    </citation>
    <scope>NUCLEOTIDE SEQUENCE [LARGE SCALE GENOMIC DNA]</scope>
    <source>
        <strain evidence="3">CCUG 55585</strain>
    </source>
</reference>
<dbReference type="PANTHER" id="PTHR37530:SF1">
    <property type="entry name" value="OUTER MEMBRANE PROTEIN SLP"/>
    <property type="match status" value="1"/>
</dbReference>
<dbReference type="Proteomes" id="UP001597110">
    <property type="component" value="Unassembled WGS sequence"/>
</dbReference>
<gene>
    <name evidence="2" type="ORF">ACFQ0E_17430</name>
</gene>
<proteinExistence type="predicted"/>
<evidence type="ECO:0000313" key="3">
    <source>
        <dbReference type="Proteomes" id="UP001597110"/>
    </source>
</evidence>